<keyword evidence="3" id="KW-0255">Endonuclease</keyword>
<organism evidence="3 4">
    <name type="scientific">Micromonospora parastrephiae</name>
    <dbReference type="NCBI Taxonomy" id="2806101"/>
    <lineage>
        <taxon>Bacteria</taxon>
        <taxon>Bacillati</taxon>
        <taxon>Actinomycetota</taxon>
        <taxon>Actinomycetes</taxon>
        <taxon>Micromonosporales</taxon>
        <taxon>Micromonosporaceae</taxon>
        <taxon>Micromonospora</taxon>
    </lineage>
</organism>
<dbReference type="InterPro" id="IPR003615">
    <property type="entry name" value="HNH_nuc"/>
</dbReference>
<gene>
    <name evidence="3" type="ORF">JNW91_19680</name>
</gene>
<dbReference type="EMBL" id="JAEVHM010000102">
    <property type="protein sequence ID" value="MBM0233876.1"/>
    <property type="molecule type" value="Genomic_DNA"/>
</dbReference>
<dbReference type="Pfam" id="PF13391">
    <property type="entry name" value="HNH_2"/>
    <property type="match status" value="1"/>
</dbReference>
<feature type="domain" description="HNH nuclease" evidence="2">
    <location>
        <begin position="37"/>
        <end position="66"/>
    </location>
</feature>
<keyword evidence="4" id="KW-1185">Reference proteome</keyword>
<feature type="compositionally biased region" description="Basic and acidic residues" evidence="1">
    <location>
        <begin position="1"/>
        <end position="14"/>
    </location>
</feature>
<dbReference type="Proteomes" id="UP000601027">
    <property type="component" value="Unassembled WGS sequence"/>
</dbReference>
<evidence type="ECO:0000256" key="1">
    <source>
        <dbReference type="SAM" id="MobiDB-lite"/>
    </source>
</evidence>
<accession>A0ABS1XX76</accession>
<evidence type="ECO:0000313" key="4">
    <source>
        <dbReference type="Proteomes" id="UP000601027"/>
    </source>
</evidence>
<keyword evidence="3" id="KW-0378">Hydrolase</keyword>
<evidence type="ECO:0000313" key="3">
    <source>
        <dbReference type="EMBL" id="MBM0233876.1"/>
    </source>
</evidence>
<feature type="region of interest" description="Disordered" evidence="1">
    <location>
        <begin position="1"/>
        <end position="26"/>
    </location>
</feature>
<dbReference type="GO" id="GO:0004519">
    <property type="term" value="F:endonuclease activity"/>
    <property type="evidence" value="ECO:0007669"/>
    <property type="project" value="UniProtKB-KW"/>
</dbReference>
<dbReference type="RefSeq" id="WP_203177005.1">
    <property type="nucleotide sequence ID" value="NZ_JAEVHM010000102.1"/>
</dbReference>
<name>A0ABS1XX76_9ACTN</name>
<sequence length="114" mass="12916">MLVERLGPRYVRDSEGDEADPLLHGRNLTRDHLDPYDGPATNQVSNGILLRADLHNLLDRGLIWIDESYVLHVSTGNQHYSSYDGKRLRLPATVDDLPDLGALLRHKREVARIP</sequence>
<protein>
    <submittedName>
        <fullName evidence="3">HNH endonuclease</fullName>
    </submittedName>
</protein>
<evidence type="ECO:0000259" key="2">
    <source>
        <dbReference type="Pfam" id="PF13391"/>
    </source>
</evidence>
<proteinExistence type="predicted"/>
<reference evidence="3 4" key="1">
    <citation type="submission" date="2021-01" db="EMBL/GenBank/DDBJ databases">
        <title>Draft genome sequence of Micromonospora sp. strain STR1_7.</title>
        <authorList>
            <person name="Karlyshev A."/>
            <person name="Jawad R."/>
        </authorList>
    </citation>
    <scope>NUCLEOTIDE SEQUENCE [LARGE SCALE GENOMIC DNA]</scope>
    <source>
        <strain evidence="3 4">STR1-7</strain>
    </source>
</reference>
<comment type="caution">
    <text evidence="3">The sequence shown here is derived from an EMBL/GenBank/DDBJ whole genome shotgun (WGS) entry which is preliminary data.</text>
</comment>
<keyword evidence="3" id="KW-0540">Nuclease</keyword>